<accession>A0A2Z2KCU3</accession>
<evidence type="ECO:0000313" key="3">
    <source>
        <dbReference type="Proteomes" id="UP000249890"/>
    </source>
</evidence>
<dbReference type="InterPro" id="IPR050177">
    <property type="entry name" value="Lipid_A_modif_metabolic_enz"/>
</dbReference>
<dbReference type="OrthoDB" id="9811743at2"/>
<dbReference type="RefSeq" id="WP_087914838.1">
    <property type="nucleotide sequence ID" value="NZ_CP021780.1"/>
</dbReference>
<dbReference type="KEGG" id="pdh:B9T62_08495"/>
<sequence>MTKALVTGATGFLGRHTVRRLIQLGWEVSALGRSREAGEQLKRDGAVFMAQDLRNTAEIIRSCAGQDYVFHCGALSSPWGKYSEFYGCNVEGTRNIVAGCLKHGVGRLIHISTPSVYFNYQNRLGLSEEAELALKPANAYAATKRLAELEVERAASSGLVSVILRPRAIFGPMDNALFPRILSVNEGKGVPLLDGGIALIDLTYVDNVVDAMLLGSSAPDAATGRIYNISNGEPMPFVELLTSLFAKLDIPLHTRSVSYRTAHLAAGLLEGLHRLLPGLGEPALTRYSVGSLALSQTLDISLARSLLGYEPRITVAEGLQNFADWWREQK</sequence>
<dbReference type="AlphaFoldDB" id="A0A2Z2KCU3"/>
<dbReference type="Proteomes" id="UP000249890">
    <property type="component" value="Chromosome"/>
</dbReference>
<name>A0A2Z2KCU3_9BACL</name>
<dbReference type="PANTHER" id="PTHR43245">
    <property type="entry name" value="BIFUNCTIONAL POLYMYXIN RESISTANCE PROTEIN ARNA"/>
    <property type="match status" value="1"/>
</dbReference>
<organism evidence="2 3">
    <name type="scientific">Paenibacillus donghaensis</name>
    <dbReference type="NCBI Taxonomy" id="414771"/>
    <lineage>
        <taxon>Bacteria</taxon>
        <taxon>Bacillati</taxon>
        <taxon>Bacillota</taxon>
        <taxon>Bacilli</taxon>
        <taxon>Bacillales</taxon>
        <taxon>Paenibacillaceae</taxon>
        <taxon>Paenibacillus</taxon>
    </lineage>
</organism>
<protein>
    <submittedName>
        <fullName evidence="2">3-beta hydroxysteroid dehydrogenase</fullName>
    </submittedName>
</protein>
<evidence type="ECO:0000259" key="1">
    <source>
        <dbReference type="Pfam" id="PF01370"/>
    </source>
</evidence>
<feature type="domain" description="NAD-dependent epimerase/dehydratase" evidence="1">
    <location>
        <begin position="4"/>
        <end position="229"/>
    </location>
</feature>
<dbReference type="EMBL" id="CP021780">
    <property type="protein sequence ID" value="ASA20820.1"/>
    <property type="molecule type" value="Genomic_DNA"/>
</dbReference>
<keyword evidence="3" id="KW-1185">Reference proteome</keyword>
<dbReference type="Gene3D" id="3.40.50.720">
    <property type="entry name" value="NAD(P)-binding Rossmann-like Domain"/>
    <property type="match status" value="1"/>
</dbReference>
<dbReference type="SUPFAM" id="SSF51735">
    <property type="entry name" value="NAD(P)-binding Rossmann-fold domains"/>
    <property type="match status" value="1"/>
</dbReference>
<gene>
    <name evidence="2" type="ORF">B9T62_08495</name>
</gene>
<dbReference type="InterPro" id="IPR001509">
    <property type="entry name" value="Epimerase_deHydtase"/>
</dbReference>
<evidence type="ECO:0000313" key="2">
    <source>
        <dbReference type="EMBL" id="ASA20820.1"/>
    </source>
</evidence>
<reference evidence="2 3" key="1">
    <citation type="submission" date="2017-06" db="EMBL/GenBank/DDBJ databases">
        <title>Complete genome sequence of Paenibacillus donghaensis KCTC 13049T isolated from East Sea sediment, South Korea.</title>
        <authorList>
            <person name="Jung B.K."/>
            <person name="Hong S.-J."/>
            <person name="Shin J.-H."/>
        </authorList>
    </citation>
    <scope>NUCLEOTIDE SEQUENCE [LARGE SCALE GENOMIC DNA]</scope>
    <source>
        <strain evidence="2 3">KCTC 13049</strain>
    </source>
</reference>
<dbReference type="PANTHER" id="PTHR43245:SF24">
    <property type="entry name" value="DEHYDROGENASE"/>
    <property type="match status" value="1"/>
</dbReference>
<proteinExistence type="predicted"/>
<dbReference type="InterPro" id="IPR036291">
    <property type="entry name" value="NAD(P)-bd_dom_sf"/>
</dbReference>
<dbReference type="Pfam" id="PF01370">
    <property type="entry name" value="Epimerase"/>
    <property type="match status" value="1"/>
</dbReference>